<protein>
    <submittedName>
        <fullName evidence="2">Uncharacterized protein</fullName>
    </submittedName>
</protein>
<feature type="transmembrane region" description="Helical" evidence="1">
    <location>
        <begin position="74"/>
        <end position="94"/>
    </location>
</feature>
<dbReference type="RefSeq" id="WP_130420054.1">
    <property type="nucleotide sequence ID" value="NZ_SHKW01000001.1"/>
</dbReference>
<keyword evidence="1" id="KW-0472">Membrane</keyword>
<keyword evidence="3" id="KW-1185">Reference proteome</keyword>
<organism evidence="2 3">
    <name type="scientific">Edaphobacter modestus</name>
    <dbReference type="NCBI Taxonomy" id="388466"/>
    <lineage>
        <taxon>Bacteria</taxon>
        <taxon>Pseudomonadati</taxon>
        <taxon>Acidobacteriota</taxon>
        <taxon>Terriglobia</taxon>
        <taxon>Terriglobales</taxon>
        <taxon>Acidobacteriaceae</taxon>
        <taxon>Edaphobacter</taxon>
    </lineage>
</organism>
<evidence type="ECO:0000313" key="3">
    <source>
        <dbReference type="Proteomes" id="UP000292958"/>
    </source>
</evidence>
<gene>
    <name evidence="2" type="ORF">BDD14_3833</name>
</gene>
<feature type="transmembrane region" description="Helical" evidence="1">
    <location>
        <begin position="43"/>
        <end position="62"/>
    </location>
</feature>
<keyword evidence="1" id="KW-0812">Transmembrane</keyword>
<dbReference type="AlphaFoldDB" id="A0A4Q7YYM1"/>
<reference evidence="2 3" key="1">
    <citation type="submission" date="2019-02" db="EMBL/GenBank/DDBJ databases">
        <title>Genomic Encyclopedia of Archaeal and Bacterial Type Strains, Phase II (KMG-II): from individual species to whole genera.</title>
        <authorList>
            <person name="Goeker M."/>
        </authorList>
    </citation>
    <scope>NUCLEOTIDE SEQUENCE [LARGE SCALE GENOMIC DNA]</scope>
    <source>
        <strain evidence="2 3">DSM 18101</strain>
    </source>
</reference>
<sequence length="98" mass="10919">MKKTLRTLAQFLLFLVIFAVGSFLHPFNLHWATTTLAPGATRYFIPDGLLVAVGVFLAIIVVQALRRRMCDTTWTVLAFLLAIATGYALKLGFITQDF</sequence>
<keyword evidence="1" id="KW-1133">Transmembrane helix</keyword>
<dbReference type="EMBL" id="SHKW01000001">
    <property type="protein sequence ID" value="RZU42275.1"/>
    <property type="molecule type" value="Genomic_DNA"/>
</dbReference>
<dbReference type="Proteomes" id="UP000292958">
    <property type="component" value="Unassembled WGS sequence"/>
</dbReference>
<dbReference type="OrthoDB" id="121412at2"/>
<name>A0A4Q7YYM1_9BACT</name>
<proteinExistence type="predicted"/>
<comment type="caution">
    <text evidence="2">The sequence shown here is derived from an EMBL/GenBank/DDBJ whole genome shotgun (WGS) entry which is preliminary data.</text>
</comment>
<evidence type="ECO:0000256" key="1">
    <source>
        <dbReference type="SAM" id="Phobius"/>
    </source>
</evidence>
<accession>A0A4Q7YYM1</accession>
<evidence type="ECO:0000313" key="2">
    <source>
        <dbReference type="EMBL" id="RZU42275.1"/>
    </source>
</evidence>